<keyword evidence="1" id="KW-1133">Transmembrane helix</keyword>
<gene>
    <name evidence="2" type="ORF">O0R46_00620</name>
</gene>
<evidence type="ECO:0000256" key="1">
    <source>
        <dbReference type="SAM" id="Phobius"/>
    </source>
</evidence>
<dbReference type="RefSeq" id="WP_269311686.1">
    <property type="nucleotide sequence ID" value="NZ_CP114052.1"/>
</dbReference>
<evidence type="ECO:0000313" key="3">
    <source>
        <dbReference type="Proteomes" id="UP001164187"/>
    </source>
</evidence>
<accession>A0ABY7JNP4</accession>
<protein>
    <submittedName>
        <fullName evidence="2">DUF1700 domain-containing protein</fullName>
    </submittedName>
</protein>
<keyword evidence="1" id="KW-0472">Membrane</keyword>
<proteinExistence type="predicted"/>
<dbReference type="EMBL" id="CP114052">
    <property type="protein sequence ID" value="WAW14994.1"/>
    <property type="molecule type" value="Genomic_DNA"/>
</dbReference>
<sequence>MGKTSFLKMLQTRMLSLGGSKEIVNQIVSEIAIKFDIGRARGKSDFDIINEIGSIESIAKSYSKRFGFERNDYSKKIKSNKIISILNKIETTDSSTSNLRDVFNSRNHGKNYTMIKNSKKIKSTDPKKSDKNSNFTILKVLGIILLIIIKLLFSGD</sequence>
<reference evidence="2" key="1">
    <citation type="submission" date="2022-12" db="EMBL/GenBank/DDBJ databases">
        <title>Peptostreptococcus.</title>
        <authorList>
            <person name="Lee S.H."/>
        </authorList>
    </citation>
    <scope>NUCLEOTIDE SEQUENCE</scope>
    <source>
        <strain evidence="2">CBA3647</strain>
    </source>
</reference>
<organism evidence="2 3">
    <name type="scientific">Peptostreptococcus equinus</name>
    <dbReference type="NCBI Taxonomy" id="3003601"/>
    <lineage>
        <taxon>Bacteria</taxon>
        <taxon>Bacillati</taxon>
        <taxon>Bacillota</taxon>
        <taxon>Clostridia</taxon>
        <taxon>Peptostreptococcales</taxon>
        <taxon>Peptostreptococcaceae</taxon>
        <taxon>Peptostreptococcus</taxon>
    </lineage>
</organism>
<dbReference type="Proteomes" id="UP001164187">
    <property type="component" value="Chromosome"/>
</dbReference>
<evidence type="ECO:0000313" key="2">
    <source>
        <dbReference type="EMBL" id="WAW14994.1"/>
    </source>
</evidence>
<keyword evidence="3" id="KW-1185">Reference proteome</keyword>
<keyword evidence="1" id="KW-0812">Transmembrane</keyword>
<name>A0ABY7JNP4_9FIRM</name>
<feature type="transmembrane region" description="Helical" evidence="1">
    <location>
        <begin position="136"/>
        <end position="153"/>
    </location>
</feature>